<feature type="transmembrane region" description="Helical" evidence="8">
    <location>
        <begin position="71"/>
        <end position="89"/>
    </location>
</feature>
<feature type="transmembrane region" description="Helical" evidence="8">
    <location>
        <begin position="101"/>
        <end position="120"/>
    </location>
</feature>
<evidence type="ECO:0000256" key="3">
    <source>
        <dbReference type="ARBA" id="ARBA00022676"/>
    </source>
</evidence>
<gene>
    <name evidence="10" type="ORF">ED312_15115</name>
</gene>
<dbReference type="RefSeq" id="WP_123216858.1">
    <property type="nucleotide sequence ID" value="NZ_RJTM01000105.1"/>
</dbReference>
<keyword evidence="3" id="KW-0328">Glycosyltransferase</keyword>
<evidence type="ECO:0000256" key="6">
    <source>
        <dbReference type="ARBA" id="ARBA00022989"/>
    </source>
</evidence>
<dbReference type="GO" id="GO:0016763">
    <property type="term" value="F:pentosyltransferase activity"/>
    <property type="evidence" value="ECO:0007669"/>
    <property type="project" value="TreeGrafter"/>
</dbReference>
<feature type="transmembrane region" description="Helical" evidence="8">
    <location>
        <begin position="187"/>
        <end position="205"/>
    </location>
</feature>
<comment type="caution">
    <text evidence="10">The sequence shown here is derived from an EMBL/GenBank/DDBJ whole genome shotgun (WGS) entry which is preliminary data.</text>
</comment>
<dbReference type="Proteomes" id="UP000267469">
    <property type="component" value="Unassembled WGS sequence"/>
</dbReference>
<evidence type="ECO:0000256" key="1">
    <source>
        <dbReference type="ARBA" id="ARBA00004651"/>
    </source>
</evidence>
<feature type="transmembrane region" description="Helical" evidence="8">
    <location>
        <begin position="292"/>
        <end position="311"/>
    </location>
</feature>
<keyword evidence="5 8" id="KW-0812">Transmembrane</keyword>
<dbReference type="PANTHER" id="PTHR33908:SF11">
    <property type="entry name" value="MEMBRANE PROTEIN"/>
    <property type="match status" value="1"/>
</dbReference>
<evidence type="ECO:0000256" key="5">
    <source>
        <dbReference type="ARBA" id="ARBA00022692"/>
    </source>
</evidence>
<keyword evidence="6 8" id="KW-1133">Transmembrane helix</keyword>
<keyword evidence="11" id="KW-1185">Reference proteome</keyword>
<sequence>MSIAQRKDQLLLLFLGILTFINLVQSGTTQLIYDEAYYWYFSRNLAWGYFDHPPMVAFFAAVGTALFDNELGVRFFAPFLFSGTIFLLWKAIDDPRKYAHMWIFILLSASVALFNAYGFFMLPDTPLLFFGALFLYAYKKFLQRPDIRIILVLGFSMAAMMYSKYHAILLIGFVILSNPKILMRYRFWMAAVFALVLYIPHFYWLNETDFVSLKYHLSGRANSNYKIKFTLNYLVNVLVVLGFSFPLIYWALYKFTRFASLKNHAFDRALVFTAWGIIAFFFLSSFNRKTQAQWPLLTVLPLIIFAFRYALDRPGFRKWLRITSIISLVVLSMARVILVNENISPIKYESHGNKRWAQKLYEKTGGLPVVFEDSYRSASMYGFYSRVPVYSLNSVKHRQNQYDIDSSEYKFQHRKVAYITGRKDYDSVIKVRIGKGKGHVWRGKFVKDFRSFRKLICRVDNEKVVRGKDTLSLTLINPYNEGVAFQDLKLYGLVLDEKRRIKDTVNISLGNTGKTKVLSGESSIRLNGVMDSTRNLNDGVFFRISVSEYGYPSGFQGDIIPIENQ</sequence>
<feature type="transmembrane region" description="Helical" evidence="8">
    <location>
        <begin position="265"/>
        <end position="286"/>
    </location>
</feature>
<evidence type="ECO:0000313" key="10">
    <source>
        <dbReference type="EMBL" id="RNL83405.1"/>
    </source>
</evidence>
<reference evidence="10 11" key="1">
    <citation type="submission" date="2018-10" db="EMBL/GenBank/DDBJ databases">
        <title>Sinomicrobium pectinilyticum sp. nov., a pectinase-producing bacterium isolated from alkaline and saline soil, and emended description of the genus Sinomicrobium.</title>
        <authorList>
            <person name="Cheng B."/>
            <person name="Li C."/>
            <person name="Lai Q."/>
            <person name="Du M."/>
            <person name="Shao Z."/>
            <person name="Xu P."/>
            <person name="Yang C."/>
        </authorList>
    </citation>
    <scope>NUCLEOTIDE SEQUENCE [LARGE SCALE GENOMIC DNA]</scope>
    <source>
        <strain evidence="10 11">5DNS001</strain>
    </source>
</reference>
<feature type="transmembrane region" description="Helical" evidence="8">
    <location>
        <begin position="233"/>
        <end position="253"/>
    </location>
</feature>
<proteinExistence type="predicted"/>
<evidence type="ECO:0000256" key="2">
    <source>
        <dbReference type="ARBA" id="ARBA00022475"/>
    </source>
</evidence>
<comment type="subcellular location">
    <subcellularLocation>
        <location evidence="1">Cell membrane</location>
        <topology evidence="1">Multi-pass membrane protein</topology>
    </subcellularLocation>
</comment>
<keyword evidence="4" id="KW-0808">Transferase</keyword>
<organism evidence="10 11">
    <name type="scientific">Sinomicrobium pectinilyticum</name>
    <dbReference type="NCBI Taxonomy" id="1084421"/>
    <lineage>
        <taxon>Bacteria</taxon>
        <taxon>Pseudomonadati</taxon>
        <taxon>Bacteroidota</taxon>
        <taxon>Flavobacteriia</taxon>
        <taxon>Flavobacteriales</taxon>
        <taxon>Flavobacteriaceae</taxon>
        <taxon>Sinomicrobium</taxon>
    </lineage>
</organism>
<dbReference type="OrthoDB" id="9813729at2"/>
<dbReference type="InterPro" id="IPR050297">
    <property type="entry name" value="LipidA_mod_glycosyltrf_83"/>
</dbReference>
<dbReference type="AlphaFoldDB" id="A0A3N0E6F2"/>
<name>A0A3N0E6F2_SINP1</name>
<keyword evidence="7 8" id="KW-0472">Membrane</keyword>
<protein>
    <recommendedName>
        <fullName evidence="9">Glycosyltransferase RgtA/B/C/D-like domain-containing protein</fullName>
    </recommendedName>
</protein>
<keyword evidence="2" id="KW-1003">Cell membrane</keyword>
<dbReference type="GO" id="GO:0009103">
    <property type="term" value="P:lipopolysaccharide biosynthetic process"/>
    <property type="evidence" value="ECO:0007669"/>
    <property type="project" value="UniProtKB-ARBA"/>
</dbReference>
<dbReference type="InterPro" id="IPR038731">
    <property type="entry name" value="RgtA/B/C-like"/>
</dbReference>
<evidence type="ECO:0000256" key="8">
    <source>
        <dbReference type="SAM" id="Phobius"/>
    </source>
</evidence>
<dbReference type="Pfam" id="PF13231">
    <property type="entry name" value="PMT_2"/>
    <property type="match status" value="1"/>
</dbReference>
<dbReference type="EMBL" id="RJTM01000105">
    <property type="protein sequence ID" value="RNL83405.1"/>
    <property type="molecule type" value="Genomic_DNA"/>
</dbReference>
<evidence type="ECO:0000259" key="9">
    <source>
        <dbReference type="Pfam" id="PF13231"/>
    </source>
</evidence>
<evidence type="ECO:0000256" key="4">
    <source>
        <dbReference type="ARBA" id="ARBA00022679"/>
    </source>
</evidence>
<feature type="domain" description="Glycosyltransferase RgtA/B/C/D-like" evidence="9">
    <location>
        <begin position="51"/>
        <end position="204"/>
    </location>
</feature>
<feature type="transmembrane region" description="Helical" evidence="8">
    <location>
        <begin position="149"/>
        <end position="175"/>
    </location>
</feature>
<dbReference type="PANTHER" id="PTHR33908">
    <property type="entry name" value="MANNOSYLTRANSFERASE YKCB-RELATED"/>
    <property type="match status" value="1"/>
</dbReference>
<evidence type="ECO:0000256" key="7">
    <source>
        <dbReference type="ARBA" id="ARBA00023136"/>
    </source>
</evidence>
<evidence type="ECO:0000313" key="11">
    <source>
        <dbReference type="Proteomes" id="UP000267469"/>
    </source>
</evidence>
<dbReference type="GO" id="GO:0005886">
    <property type="term" value="C:plasma membrane"/>
    <property type="evidence" value="ECO:0007669"/>
    <property type="project" value="UniProtKB-SubCell"/>
</dbReference>
<accession>A0A3N0E6F2</accession>